<keyword evidence="2 3" id="KW-0186">Copper</keyword>
<evidence type="ECO:0000256" key="3">
    <source>
        <dbReference type="PIRSR" id="PIRSR603782-1"/>
    </source>
</evidence>
<reference evidence="6 7" key="1">
    <citation type="submission" date="2016-10" db="EMBL/GenBank/DDBJ databases">
        <title>Complete Genome Sequence of the Nonylphenol-Degrading Bacterium Sphingobium cloacae JCM 10874T.</title>
        <authorList>
            <person name="Ootsuka M."/>
            <person name="Nishizawa T."/>
            <person name="Ohta H."/>
        </authorList>
    </citation>
    <scope>NUCLEOTIDE SEQUENCE [LARGE SCALE GENOMIC DNA]</scope>
    <source>
        <strain evidence="6 7">JCM 10874</strain>
        <plasmid evidence="7">psclo_3 dna</plasmid>
    </source>
</reference>
<evidence type="ECO:0000259" key="5">
    <source>
        <dbReference type="PROSITE" id="PS51352"/>
    </source>
</evidence>
<feature type="disulfide bond" description="Redox-active" evidence="4">
    <location>
        <begin position="81"/>
        <end position="85"/>
    </location>
</feature>
<organism evidence="6 7">
    <name type="scientific">Sphingobium cloacae</name>
    <dbReference type="NCBI Taxonomy" id="120107"/>
    <lineage>
        <taxon>Bacteria</taxon>
        <taxon>Pseudomonadati</taxon>
        <taxon>Pseudomonadota</taxon>
        <taxon>Alphaproteobacteria</taxon>
        <taxon>Sphingomonadales</taxon>
        <taxon>Sphingomonadaceae</taxon>
        <taxon>Sphingobium</taxon>
    </lineage>
</organism>
<keyword evidence="7" id="KW-1185">Reference proteome</keyword>
<keyword evidence="3" id="KW-0479">Metal-binding</keyword>
<dbReference type="AlphaFoldDB" id="A0A1E1F891"/>
<feature type="domain" description="Thioredoxin" evidence="5">
    <location>
        <begin position="43"/>
        <end position="209"/>
    </location>
</feature>
<evidence type="ECO:0000256" key="4">
    <source>
        <dbReference type="PIRSR" id="PIRSR603782-2"/>
    </source>
</evidence>
<dbReference type="InterPro" id="IPR003782">
    <property type="entry name" value="SCO1/SenC"/>
</dbReference>
<dbReference type="PANTHER" id="PTHR12151:SF25">
    <property type="entry name" value="LINALOOL DEHYDRATASE_ISOMERASE DOMAIN-CONTAINING PROTEIN"/>
    <property type="match status" value="1"/>
</dbReference>
<dbReference type="FunFam" id="3.40.30.10:FF:000013">
    <property type="entry name" value="Blast:Protein SCO1 homolog, mitochondrial"/>
    <property type="match status" value="1"/>
</dbReference>
<dbReference type="Gene3D" id="3.40.30.10">
    <property type="entry name" value="Glutaredoxin"/>
    <property type="match status" value="1"/>
</dbReference>
<evidence type="ECO:0000256" key="1">
    <source>
        <dbReference type="ARBA" id="ARBA00010996"/>
    </source>
</evidence>
<dbReference type="GO" id="GO:0046872">
    <property type="term" value="F:metal ion binding"/>
    <property type="evidence" value="ECO:0007669"/>
    <property type="project" value="UniProtKB-KW"/>
</dbReference>
<dbReference type="KEGG" id="sclo:SCLO_3000660"/>
<dbReference type="PROSITE" id="PS51352">
    <property type="entry name" value="THIOREDOXIN_2"/>
    <property type="match status" value="1"/>
</dbReference>
<dbReference type="Proteomes" id="UP000218272">
    <property type="component" value="Plasmid pSCLO_3"/>
</dbReference>
<keyword evidence="6" id="KW-0614">Plasmid</keyword>
<evidence type="ECO:0000313" key="6">
    <source>
        <dbReference type="EMBL" id="BAV66733.1"/>
    </source>
</evidence>
<gene>
    <name evidence="6" type="ORF">SCLO_3000660</name>
</gene>
<dbReference type="InterPro" id="IPR013766">
    <property type="entry name" value="Thioredoxin_domain"/>
</dbReference>
<accession>A0A1E1F891</accession>
<dbReference type="InterPro" id="IPR036249">
    <property type="entry name" value="Thioredoxin-like_sf"/>
</dbReference>
<feature type="binding site" evidence="3">
    <location>
        <position position="174"/>
    </location>
    <ligand>
        <name>Cu cation</name>
        <dbReference type="ChEBI" id="CHEBI:23378"/>
    </ligand>
</feature>
<dbReference type="SUPFAM" id="SSF52833">
    <property type="entry name" value="Thioredoxin-like"/>
    <property type="match status" value="1"/>
</dbReference>
<dbReference type="Pfam" id="PF02630">
    <property type="entry name" value="SCO1-SenC"/>
    <property type="match status" value="1"/>
</dbReference>
<name>A0A1E1F891_9SPHN</name>
<feature type="binding site" evidence="3">
    <location>
        <position position="81"/>
    </location>
    <ligand>
        <name>Cu cation</name>
        <dbReference type="ChEBI" id="CHEBI:23378"/>
    </ligand>
</feature>
<feature type="binding site" evidence="3">
    <location>
        <position position="85"/>
    </location>
    <ligand>
        <name>Cu cation</name>
        <dbReference type="ChEBI" id="CHEBI:23378"/>
    </ligand>
</feature>
<dbReference type="PANTHER" id="PTHR12151">
    <property type="entry name" value="ELECTRON TRANSPORT PROTIN SCO1/SENC FAMILY MEMBER"/>
    <property type="match status" value="1"/>
</dbReference>
<proteinExistence type="inferred from homology"/>
<dbReference type="EMBL" id="AP017657">
    <property type="protein sequence ID" value="BAV66733.1"/>
    <property type="molecule type" value="Genomic_DNA"/>
</dbReference>
<comment type="similarity">
    <text evidence="1">Belongs to the SCO1/2 family.</text>
</comment>
<dbReference type="OrthoDB" id="9790194at2"/>
<protein>
    <submittedName>
        <fullName evidence="6">Electron transporter</fullName>
    </submittedName>
</protein>
<keyword evidence="4" id="KW-1015">Disulfide bond</keyword>
<dbReference type="CDD" id="cd02968">
    <property type="entry name" value="SCO"/>
    <property type="match status" value="1"/>
</dbReference>
<evidence type="ECO:0000313" key="7">
    <source>
        <dbReference type="Proteomes" id="UP000218272"/>
    </source>
</evidence>
<evidence type="ECO:0000256" key="2">
    <source>
        <dbReference type="ARBA" id="ARBA00023008"/>
    </source>
</evidence>
<sequence>MIRTSNPRLTLILTLVSIVALGIGVALWQVTSDRHTPMADAPLAGAKIGGSFRLIDQDGKSLSSDSFNGRYRLMYFGYTYCPDICPTDAKKMGQALRAFEGSDPERGARVQPIMITIDPERDTPAVMKQFVAAFHPRLIGLTGTPEQIKTVLSTFSIYGRRVGPAGSPNYLMDHSAIMYLMDRDGKPITFFARDATPEQIAADLAKYVA</sequence>
<geneLocation type="plasmid" evidence="7">
    <name>psclo_3 dna</name>
</geneLocation>